<dbReference type="Proteomes" id="UP000038200">
    <property type="component" value="Unassembled WGS sequence"/>
</dbReference>
<gene>
    <name evidence="1" type="ORF">CCAND38_310028</name>
    <name evidence="2" type="ORF">CCAND93_160014</name>
    <name evidence="3" type="ORF">CKY20_01705</name>
</gene>
<dbReference type="GO" id="GO:0016813">
    <property type="term" value="F:hydrolase activity, acting on carbon-nitrogen (but not peptide) bonds, in linear amidines"/>
    <property type="evidence" value="ECO:0007669"/>
    <property type="project" value="UniProtKB-ARBA"/>
</dbReference>
<dbReference type="GeneID" id="97264183"/>
<keyword evidence="5" id="KW-1185">Reference proteome</keyword>
<protein>
    <submittedName>
        <fullName evidence="3">Arginase</fullName>
    </submittedName>
</protein>
<name>A0A0B7IMX7_9FLAO</name>
<evidence type="ECO:0000313" key="2">
    <source>
        <dbReference type="EMBL" id="CEN51372.1"/>
    </source>
</evidence>
<dbReference type="Gene3D" id="3.40.800.10">
    <property type="entry name" value="Ureohydrolase domain"/>
    <property type="match status" value="1"/>
</dbReference>
<organism evidence="2 4">
    <name type="scientific">Capnocytophaga canis</name>
    <dbReference type="NCBI Taxonomy" id="1848903"/>
    <lineage>
        <taxon>Bacteria</taxon>
        <taxon>Pseudomonadati</taxon>
        <taxon>Bacteroidota</taxon>
        <taxon>Flavobacteriia</taxon>
        <taxon>Flavobacteriales</taxon>
        <taxon>Flavobacteriaceae</taxon>
        <taxon>Capnocytophaga</taxon>
    </lineage>
</organism>
<dbReference type="GO" id="GO:0046872">
    <property type="term" value="F:metal ion binding"/>
    <property type="evidence" value="ECO:0007669"/>
    <property type="project" value="InterPro"/>
</dbReference>
<dbReference type="RefSeq" id="WP_042006101.1">
    <property type="nucleotide sequence ID" value="NZ_BOQK01000017.1"/>
</dbReference>
<dbReference type="EMBL" id="NSDI01000001">
    <property type="protein sequence ID" value="RIY38284.1"/>
    <property type="molecule type" value="Genomic_DNA"/>
</dbReference>
<dbReference type="Proteomes" id="UP000265497">
    <property type="component" value="Unassembled WGS sequence"/>
</dbReference>
<dbReference type="OrthoDB" id="931936at2"/>
<dbReference type="Pfam" id="PF00491">
    <property type="entry name" value="Arginase"/>
    <property type="match status" value="1"/>
</dbReference>
<accession>A0A0B7IMX7</accession>
<dbReference type="SUPFAM" id="SSF52768">
    <property type="entry name" value="Arginase/deacetylase"/>
    <property type="match status" value="1"/>
</dbReference>
<dbReference type="CDD" id="cd09988">
    <property type="entry name" value="Formimidoylglutamase"/>
    <property type="match status" value="1"/>
</dbReference>
<evidence type="ECO:0000313" key="5">
    <source>
        <dbReference type="Proteomes" id="UP000045051"/>
    </source>
</evidence>
<dbReference type="InterPro" id="IPR023696">
    <property type="entry name" value="Ureohydrolase_dom_sf"/>
</dbReference>
<evidence type="ECO:0000313" key="3">
    <source>
        <dbReference type="EMBL" id="RIY38284.1"/>
    </source>
</evidence>
<dbReference type="EMBL" id="CDOL01000068">
    <property type="protein sequence ID" value="CEN51372.1"/>
    <property type="molecule type" value="Genomic_DNA"/>
</dbReference>
<dbReference type="STRING" id="1848903.CCAND38_310028"/>
<dbReference type="Proteomes" id="UP000045051">
    <property type="component" value="Unassembled WGS sequence"/>
</dbReference>
<evidence type="ECO:0000313" key="1">
    <source>
        <dbReference type="EMBL" id="CEN46089.1"/>
    </source>
</evidence>
<dbReference type="EMBL" id="CDOI01000142">
    <property type="protein sequence ID" value="CEN46089.1"/>
    <property type="molecule type" value="Genomic_DNA"/>
</dbReference>
<dbReference type="AlphaFoldDB" id="A0A0B7IMX7"/>
<evidence type="ECO:0000313" key="4">
    <source>
        <dbReference type="Proteomes" id="UP000038200"/>
    </source>
</evidence>
<proteinExistence type="predicted"/>
<reference evidence="3 6" key="2">
    <citation type="submission" date="2017-08" db="EMBL/GenBank/DDBJ databases">
        <title>Capnocytophaga canis 17-158 assembly.</title>
        <authorList>
            <person name="Gulvik C.A."/>
        </authorList>
    </citation>
    <scope>NUCLEOTIDE SEQUENCE [LARGE SCALE GENOMIC DNA]</scope>
    <source>
        <strain evidence="3 6">17-158</strain>
    </source>
</reference>
<sequence>MSLLYLQPIDSTLASKTYKPQQLGSQIRKHTFELGVPDLDEIKVAFFSVETAERTLHEVRKSLYALYRGNWNFPIADLGILYEGHSTSDTYFAVRELVNSLIKQNITPVVIGGKRDLTYPIYRSFDTLEQMVNLVTVNPTFDFGDKYELFSETSYLSRILSEEPINLFDFTNLGYQSYYVAQEELDLLEKMCFDTYRLGIIVNDLPMIEPTMRDADIVSITMNAIQARDIENTDGFVNGFSNREICAISRYAGISSNVQVYGIFDIPDTGLAAQLTGQMFWYFCEGFNFRVKELPLVNDNNYIKYIVPVDDIQIEFFKSVATGRWWMKAGSESFSERKPHLPLGLIPCNHKEYLDATQGVIPERWWKAYRKSI</sequence>
<dbReference type="InterPro" id="IPR006035">
    <property type="entry name" value="Ureohydrolase"/>
</dbReference>
<reference evidence="4 5" key="1">
    <citation type="submission" date="2015-01" db="EMBL/GenBank/DDBJ databases">
        <authorList>
            <person name="MANFREDI Pablo"/>
        </authorList>
    </citation>
    <scope>NUCLEOTIDE SEQUENCE [LARGE SCALE GENOMIC DNA]</scope>
    <source>
        <strain evidence="1 5">CcD38</strain>
        <strain evidence="2 4">CcD93</strain>
    </source>
</reference>
<evidence type="ECO:0000313" key="6">
    <source>
        <dbReference type="Proteomes" id="UP000265497"/>
    </source>
</evidence>